<accession>A0A382A066</accession>
<evidence type="ECO:0000313" key="1">
    <source>
        <dbReference type="EMBL" id="SVA94900.1"/>
    </source>
</evidence>
<dbReference type="PROSITE" id="PS50005">
    <property type="entry name" value="TPR"/>
    <property type="match status" value="1"/>
</dbReference>
<name>A0A382A066_9ZZZZ</name>
<organism evidence="1">
    <name type="scientific">marine metagenome</name>
    <dbReference type="NCBI Taxonomy" id="408172"/>
    <lineage>
        <taxon>unclassified sequences</taxon>
        <taxon>metagenomes</taxon>
        <taxon>ecological metagenomes</taxon>
    </lineage>
</organism>
<proteinExistence type="predicted"/>
<reference evidence="1" key="1">
    <citation type="submission" date="2018-05" db="EMBL/GenBank/DDBJ databases">
        <authorList>
            <person name="Lanie J.A."/>
            <person name="Ng W.-L."/>
            <person name="Kazmierczak K.M."/>
            <person name="Andrzejewski T.M."/>
            <person name="Davidsen T.M."/>
            <person name="Wayne K.J."/>
            <person name="Tettelin H."/>
            <person name="Glass J.I."/>
            <person name="Rusch D."/>
            <person name="Podicherti R."/>
            <person name="Tsui H.-C.T."/>
            <person name="Winkler M.E."/>
        </authorList>
    </citation>
    <scope>NUCLEOTIDE SEQUENCE</scope>
</reference>
<gene>
    <name evidence="1" type="ORF">METZ01_LOCUS147754</name>
</gene>
<dbReference type="InterPro" id="IPR019734">
    <property type="entry name" value="TPR_rpt"/>
</dbReference>
<protein>
    <submittedName>
        <fullName evidence="1">Uncharacterized protein</fullName>
    </submittedName>
</protein>
<dbReference type="SUPFAM" id="SSF48452">
    <property type="entry name" value="TPR-like"/>
    <property type="match status" value="1"/>
</dbReference>
<dbReference type="AlphaFoldDB" id="A0A382A066"/>
<feature type="non-terminal residue" evidence="1">
    <location>
        <position position="1"/>
    </location>
</feature>
<dbReference type="Gene3D" id="1.25.40.10">
    <property type="entry name" value="Tetratricopeptide repeat domain"/>
    <property type="match status" value="1"/>
</dbReference>
<dbReference type="EMBL" id="UINC01023374">
    <property type="protein sequence ID" value="SVA94900.1"/>
    <property type="molecule type" value="Genomic_DNA"/>
</dbReference>
<sequence length="79" mass="9114">MNYLLSLIFTLLILSSCSSDDTKVDSVQSMTHYNLALELAQYHLYENSLEEFDLAIKFDPSNINAYRKKGIVQFGLKKY</sequence>
<feature type="non-terminal residue" evidence="1">
    <location>
        <position position="79"/>
    </location>
</feature>
<dbReference type="InterPro" id="IPR011990">
    <property type="entry name" value="TPR-like_helical_dom_sf"/>
</dbReference>